<organism evidence="1 2">
    <name type="scientific">Catharanthus roseus</name>
    <name type="common">Madagascar periwinkle</name>
    <name type="synonym">Vinca rosea</name>
    <dbReference type="NCBI Taxonomy" id="4058"/>
    <lineage>
        <taxon>Eukaryota</taxon>
        <taxon>Viridiplantae</taxon>
        <taxon>Streptophyta</taxon>
        <taxon>Embryophyta</taxon>
        <taxon>Tracheophyta</taxon>
        <taxon>Spermatophyta</taxon>
        <taxon>Magnoliopsida</taxon>
        <taxon>eudicotyledons</taxon>
        <taxon>Gunneridae</taxon>
        <taxon>Pentapetalae</taxon>
        <taxon>asterids</taxon>
        <taxon>lamiids</taxon>
        <taxon>Gentianales</taxon>
        <taxon>Apocynaceae</taxon>
        <taxon>Rauvolfioideae</taxon>
        <taxon>Vinceae</taxon>
        <taxon>Catharanthinae</taxon>
        <taxon>Catharanthus</taxon>
    </lineage>
</organism>
<proteinExistence type="predicted"/>
<protein>
    <submittedName>
        <fullName evidence="1">Uncharacterized protein</fullName>
    </submittedName>
</protein>
<gene>
    <name evidence="1" type="ORF">M9H77_11543</name>
</gene>
<keyword evidence="2" id="KW-1185">Reference proteome</keyword>
<dbReference type="EMBL" id="CM044703">
    <property type="protein sequence ID" value="KAI5671179.1"/>
    <property type="molecule type" value="Genomic_DNA"/>
</dbReference>
<evidence type="ECO:0000313" key="1">
    <source>
        <dbReference type="EMBL" id="KAI5671179.1"/>
    </source>
</evidence>
<dbReference type="Proteomes" id="UP001060085">
    <property type="component" value="Linkage Group LG03"/>
</dbReference>
<accession>A0ACC0BEU0</accession>
<sequence>MATRRNERVPVTGADEALERFLKFRPPEFYGDVEQEIKAELFLEQLNDIYYTLKYEDALRVTFAAFRLRGMAKDWWLRASEARTLKNQPWTWNDFQEEFKKEYIPRWVREQREDELAKYCLRLIDTDENKTRQFVKGLRVELQRALAPLPPMGFAAAVEAATRTEMTDEAVIQRKTAIGSATAPYKRPGQGPWKPRDFKRSRGEQRTGNERPTNLNPWRIPQNMQILWTNWACG</sequence>
<comment type="caution">
    <text evidence="1">The sequence shown here is derived from an EMBL/GenBank/DDBJ whole genome shotgun (WGS) entry which is preliminary data.</text>
</comment>
<name>A0ACC0BEU0_CATRO</name>
<evidence type="ECO:0000313" key="2">
    <source>
        <dbReference type="Proteomes" id="UP001060085"/>
    </source>
</evidence>
<reference evidence="2" key="1">
    <citation type="journal article" date="2023" name="Nat. Plants">
        <title>Single-cell RNA sequencing provides a high-resolution roadmap for understanding the multicellular compartmentation of specialized metabolism.</title>
        <authorList>
            <person name="Sun S."/>
            <person name="Shen X."/>
            <person name="Li Y."/>
            <person name="Li Y."/>
            <person name="Wang S."/>
            <person name="Li R."/>
            <person name="Zhang H."/>
            <person name="Shen G."/>
            <person name="Guo B."/>
            <person name="Wei J."/>
            <person name="Xu J."/>
            <person name="St-Pierre B."/>
            <person name="Chen S."/>
            <person name="Sun C."/>
        </authorList>
    </citation>
    <scope>NUCLEOTIDE SEQUENCE [LARGE SCALE GENOMIC DNA]</scope>
</reference>